<organism evidence="2 3">
    <name type="scientific">Nesidiocoris tenuis</name>
    <dbReference type="NCBI Taxonomy" id="355587"/>
    <lineage>
        <taxon>Eukaryota</taxon>
        <taxon>Metazoa</taxon>
        <taxon>Ecdysozoa</taxon>
        <taxon>Arthropoda</taxon>
        <taxon>Hexapoda</taxon>
        <taxon>Insecta</taxon>
        <taxon>Pterygota</taxon>
        <taxon>Neoptera</taxon>
        <taxon>Paraneoptera</taxon>
        <taxon>Hemiptera</taxon>
        <taxon>Heteroptera</taxon>
        <taxon>Panheteroptera</taxon>
        <taxon>Cimicomorpha</taxon>
        <taxon>Miridae</taxon>
        <taxon>Dicyphina</taxon>
        <taxon>Nesidiocoris</taxon>
    </lineage>
</organism>
<gene>
    <name evidence="2" type="ORF">NTEN_LOCUS5484</name>
</gene>
<evidence type="ECO:0000256" key="1">
    <source>
        <dbReference type="SAM" id="MobiDB-lite"/>
    </source>
</evidence>
<dbReference type="EMBL" id="CADCXU010008342">
    <property type="protein sequence ID" value="CAA9999201.1"/>
    <property type="molecule type" value="Genomic_DNA"/>
</dbReference>
<feature type="non-terminal residue" evidence="2">
    <location>
        <position position="104"/>
    </location>
</feature>
<accession>A0A6H5G8N4</accession>
<protein>
    <submittedName>
        <fullName evidence="2">Uncharacterized protein</fullName>
    </submittedName>
</protein>
<evidence type="ECO:0000313" key="3">
    <source>
        <dbReference type="Proteomes" id="UP000479000"/>
    </source>
</evidence>
<name>A0A6H5G8N4_9HEMI</name>
<proteinExistence type="predicted"/>
<reference evidence="2 3" key="1">
    <citation type="submission" date="2020-02" db="EMBL/GenBank/DDBJ databases">
        <authorList>
            <person name="Ferguson B K."/>
        </authorList>
    </citation>
    <scope>NUCLEOTIDE SEQUENCE [LARGE SCALE GENOMIC DNA]</scope>
</reference>
<keyword evidence="3" id="KW-1185">Reference proteome</keyword>
<dbReference type="AlphaFoldDB" id="A0A6H5G8N4"/>
<evidence type="ECO:0000313" key="2">
    <source>
        <dbReference type="EMBL" id="CAA9999201.1"/>
    </source>
</evidence>
<feature type="region of interest" description="Disordered" evidence="1">
    <location>
        <begin position="1"/>
        <end position="29"/>
    </location>
</feature>
<sequence>MMNRKSTVSMNQNLIASKNQKSIESMDQKPVKLTYGANNTTTSSYRSTSCSSATPATWMSSNARQLLHLQSALPTWTRHYFHYHYSHFDGNDEITRRTLKMGIS</sequence>
<feature type="compositionally biased region" description="Polar residues" evidence="1">
    <location>
        <begin position="1"/>
        <end position="23"/>
    </location>
</feature>
<dbReference type="Proteomes" id="UP000479000">
    <property type="component" value="Unassembled WGS sequence"/>
</dbReference>